<accession>E8T2N8</accession>
<dbReference type="eggNOG" id="COG3014">
    <property type="taxonomic scope" value="Bacteria"/>
</dbReference>
<dbReference type="OrthoDB" id="9769023at2"/>
<sequence length="465" mass="53339">MQEGSLSKIIWVLLLSFALGSCVHNGKVKTKPQKEQYTPENALIEGLNNYYVGNFDLSYRLLNRVDEEFNRSSESENILTKSIKLIVTTLINDKVVEYKPWYYERSLINTFKGVDLLLENKLEKSRVEFNRAQVREEESAQEFKEEINKQQEEALKQIENNKKAKQEITKSTLERGVNYIISQYKTSLTLFKAYRDFQNPFINYIYGVYLENVGDFQKATNQLKKCLGMVQGDEPADKIVSRDLTFSAEEQSKPFPSTPKRTVWVFLFNGRIGERVEKRIDLPLFLVSKKVIYTGLALPDIKPGEVAVPYVVVETPSRSMRTKRLVDLDRLQFTEFRKRLPTIALKATVKAALYTVLQAKTKSEILKLVEAFTQYATNQADTRQWKNLPKEIQVLRVELTDSERELKVERPDGTVMCTVTPKGSENYLVFVNIGTPQDPGTCFTKVIGGRDDEKSIPSPAVYSSK</sequence>
<dbReference type="KEGG" id="tam:Theam_1169"/>
<name>E8T2N8_THEA1</name>
<gene>
    <name evidence="2" type="ordered locus">Theam_1169</name>
</gene>
<proteinExistence type="predicted"/>
<evidence type="ECO:0000256" key="1">
    <source>
        <dbReference type="SAM" id="Coils"/>
    </source>
</evidence>
<dbReference type="STRING" id="648996.Theam_1169"/>
<feature type="coiled-coil region" evidence="1">
    <location>
        <begin position="133"/>
        <end position="168"/>
    </location>
</feature>
<dbReference type="EMBL" id="CP002444">
    <property type="protein sequence ID" value="ADU97133.1"/>
    <property type="molecule type" value="Genomic_DNA"/>
</dbReference>
<dbReference type="HOGENOM" id="CLU_035715_2_1_0"/>
<keyword evidence="3" id="KW-1185">Reference proteome</keyword>
<evidence type="ECO:0000313" key="2">
    <source>
        <dbReference type="EMBL" id="ADU97133.1"/>
    </source>
</evidence>
<dbReference type="RefSeq" id="WP_013537919.1">
    <property type="nucleotide sequence ID" value="NC_014926.1"/>
</dbReference>
<reference evidence="2" key="1">
    <citation type="submission" date="2011-01" db="EMBL/GenBank/DDBJ databases">
        <title>Complete sequence of chromosome of Thermovibrio ammonificans HB-1.</title>
        <authorList>
            <consortium name="US DOE Joint Genome Institute"/>
            <person name="Lucas S."/>
            <person name="Copeland A."/>
            <person name="Lapidus A."/>
            <person name="Cheng J.-F."/>
            <person name="Goodwin L."/>
            <person name="Pitluck S."/>
            <person name="Davenport K."/>
            <person name="Detter J.C."/>
            <person name="Han C."/>
            <person name="Tapia R."/>
            <person name="Land M."/>
            <person name="Hauser L."/>
            <person name="Kyrpides N."/>
            <person name="Ivanova N."/>
            <person name="Ovchinnikova G."/>
            <person name="Vetriani C."/>
            <person name="Woyke T."/>
        </authorList>
    </citation>
    <scope>NUCLEOTIDE SEQUENCE [LARGE SCALE GENOMIC DNA]</scope>
    <source>
        <strain evidence="2">HB-1</strain>
    </source>
</reference>
<organism evidence="2 3">
    <name type="scientific">Thermovibrio ammonificans (strain DSM 15698 / JCM 12110 / HB-1)</name>
    <dbReference type="NCBI Taxonomy" id="648996"/>
    <lineage>
        <taxon>Bacteria</taxon>
        <taxon>Pseudomonadati</taxon>
        <taxon>Aquificota</taxon>
        <taxon>Aquificia</taxon>
        <taxon>Desulfurobacteriales</taxon>
        <taxon>Desulfurobacteriaceae</taxon>
        <taxon>Thermovibrio</taxon>
    </lineage>
</organism>
<dbReference type="AlphaFoldDB" id="E8T2N8"/>
<evidence type="ECO:0000313" key="3">
    <source>
        <dbReference type="Proteomes" id="UP000006362"/>
    </source>
</evidence>
<keyword evidence="1" id="KW-0175">Coiled coil</keyword>
<dbReference type="Proteomes" id="UP000006362">
    <property type="component" value="Chromosome"/>
</dbReference>
<protein>
    <submittedName>
        <fullName evidence="2">Uncharacterized protein</fullName>
    </submittedName>
</protein>